<reference evidence="1 2" key="1">
    <citation type="journal article" date="2005" name="Nucleic Acids Res.">
        <title>The genome sequence of Xanthomonas oryzae pathovar oryzae KACC10331, the bacterial blight pathogen of rice.</title>
        <authorList>
            <person name="Lee B.M."/>
            <person name="Park Y.J."/>
            <person name="Park D.S."/>
            <person name="Kang H.W."/>
            <person name="Kim J.G."/>
            <person name="Song E.S."/>
            <person name="Park I.C."/>
            <person name="Yoon U.H."/>
            <person name="Hahn J.H."/>
            <person name="Koo B.S."/>
            <person name="Lee G.B."/>
            <person name="Kim H."/>
            <person name="Park H.S."/>
            <person name="Yoon K.O."/>
            <person name="Kim J.H."/>
            <person name="Jung C.H."/>
            <person name="Koh N.H."/>
            <person name="Seo J.S."/>
            <person name="Go S.J."/>
        </authorList>
    </citation>
    <scope>NUCLEOTIDE SEQUENCE [LARGE SCALE GENOMIC DNA]</scope>
    <source>
        <strain evidence="2">KACC10331 / KXO85</strain>
    </source>
</reference>
<evidence type="ECO:0000313" key="2">
    <source>
        <dbReference type="Proteomes" id="UP000006735"/>
    </source>
</evidence>
<accession>Q05I23</accession>
<organism evidence="1 2">
    <name type="scientific">Xanthomonas oryzae pv. oryzae (strain KACC10331 / KXO85)</name>
    <dbReference type="NCBI Taxonomy" id="291331"/>
    <lineage>
        <taxon>Bacteria</taxon>
        <taxon>Pseudomonadati</taxon>
        <taxon>Pseudomonadota</taxon>
        <taxon>Gammaproteobacteria</taxon>
        <taxon>Lysobacterales</taxon>
        <taxon>Lysobacteraceae</taxon>
        <taxon>Xanthomonas</taxon>
    </lineage>
</organism>
<dbReference type="Proteomes" id="UP000006735">
    <property type="component" value="Chromosome"/>
</dbReference>
<gene>
    <name evidence="1" type="ordered locus">XOO4761</name>
</gene>
<protein>
    <submittedName>
        <fullName evidence="1">Uncharacterized protein</fullName>
    </submittedName>
</protein>
<name>Q05I23_XANOR</name>
<dbReference type="HOGENOM" id="CLU_2573062_0_0_6"/>
<dbReference type="EMBL" id="AE013598">
    <property type="protein sequence ID" value="ABJ89908.1"/>
    <property type="molecule type" value="Genomic_DNA"/>
</dbReference>
<dbReference type="KEGG" id="xoo:XOO4761"/>
<keyword evidence="2" id="KW-1185">Reference proteome</keyword>
<sequence>MRIRVEFAGRNLCVERCAHLQRQIFGQHHHPRTGSGGLADQGRLARSKRGEIDRLADGVFGDGDFHLVAFGLLGRCNQIRW</sequence>
<dbReference type="STRING" id="291331.XOO4761"/>
<proteinExistence type="predicted"/>
<dbReference type="AlphaFoldDB" id="Q05I23"/>
<evidence type="ECO:0000313" key="1">
    <source>
        <dbReference type="EMBL" id="ABJ89908.1"/>
    </source>
</evidence>